<feature type="compositionally biased region" description="Polar residues" evidence="1">
    <location>
        <begin position="48"/>
        <end position="66"/>
    </location>
</feature>
<dbReference type="EMBL" id="JANPWB010000008">
    <property type="protein sequence ID" value="KAJ1167397.1"/>
    <property type="molecule type" value="Genomic_DNA"/>
</dbReference>
<sequence length="103" mass="11702">MRSSLEGNHFVEHRSIFSTPHQGSHVPELRRNLKCLTQPRGAEENGKDNLTNNKETSLECTKSVQSETEEPEHKLTPPGRRSQGQFSECKSQNCARTCHKTKK</sequence>
<reference evidence="2" key="1">
    <citation type="journal article" date="2022" name="bioRxiv">
        <title>Sequencing and chromosome-scale assembly of the giantPleurodeles waltlgenome.</title>
        <authorList>
            <person name="Brown T."/>
            <person name="Elewa A."/>
            <person name="Iarovenko S."/>
            <person name="Subramanian E."/>
            <person name="Araus A.J."/>
            <person name="Petzold A."/>
            <person name="Susuki M."/>
            <person name="Suzuki K.-i.T."/>
            <person name="Hayashi T."/>
            <person name="Toyoda A."/>
            <person name="Oliveira C."/>
            <person name="Osipova E."/>
            <person name="Leigh N.D."/>
            <person name="Simon A."/>
            <person name="Yun M.H."/>
        </authorList>
    </citation>
    <scope>NUCLEOTIDE SEQUENCE</scope>
    <source>
        <strain evidence="2">20211129_DDA</strain>
        <tissue evidence="2">Liver</tissue>
    </source>
</reference>
<evidence type="ECO:0000313" key="2">
    <source>
        <dbReference type="EMBL" id="KAJ1167397.1"/>
    </source>
</evidence>
<keyword evidence="3" id="KW-1185">Reference proteome</keyword>
<accession>A0AAV7STH5</accession>
<feature type="compositionally biased region" description="Polar residues" evidence="1">
    <location>
        <begin position="82"/>
        <end position="95"/>
    </location>
</feature>
<protein>
    <submittedName>
        <fullName evidence="2">Uncharacterized protein</fullName>
    </submittedName>
</protein>
<dbReference type="Proteomes" id="UP001066276">
    <property type="component" value="Chromosome 4_2"/>
</dbReference>
<gene>
    <name evidence="2" type="ORF">NDU88_007789</name>
</gene>
<feature type="region of interest" description="Disordered" evidence="1">
    <location>
        <begin position="1"/>
        <end position="103"/>
    </location>
</feature>
<name>A0AAV7STH5_PLEWA</name>
<comment type="caution">
    <text evidence="2">The sequence shown here is derived from an EMBL/GenBank/DDBJ whole genome shotgun (WGS) entry which is preliminary data.</text>
</comment>
<evidence type="ECO:0000313" key="3">
    <source>
        <dbReference type="Proteomes" id="UP001066276"/>
    </source>
</evidence>
<proteinExistence type="predicted"/>
<evidence type="ECO:0000256" key="1">
    <source>
        <dbReference type="SAM" id="MobiDB-lite"/>
    </source>
</evidence>
<organism evidence="2 3">
    <name type="scientific">Pleurodeles waltl</name>
    <name type="common">Iberian ribbed newt</name>
    <dbReference type="NCBI Taxonomy" id="8319"/>
    <lineage>
        <taxon>Eukaryota</taxon>
        <taxon>Metazoa</taxon>
        <taxon>Chordata</taxon>
        <taxon>Craniata</taxon>
        <taxon>Vertebrata</taxon>
        <taxon>Euteleostomi</taxon>
        <taxon>Amphibia</taxon>
        <taxon>Batrachia</taxon>
        <taxon>Caudata</taxon>
        <taxon>Salamandroidea</taxon>
        <taxon>Salamandridae</taxon>
        <taxon>Pleurodelinae</taxon>
        <taxon>Pleurodeles</taxon>
    </lineage>
</organism>
<dbReference type="AlphaFoldDB" id="A0AAV7STH5"/>